<evidence type="ECO:0000259" key="8">
    <source>
        <dbReference type="Pfam" id="PF01643"/>
    </source>
</evidence>
<feature type="domain" description="Acyl-ACP thioesterase-like C-terminal" evidence="9">
    <location>
        <begin position="179"/>
        <end position="237"/>
    </location>
</feature>
<keyword evidence="6" id="KW-0443">Lipid metabolism</keyword>
<dbReference type="InterPro" id="IPR029069">
    <property type="entry name" value="HotDog_dom_sf"/>
</dbReference>
<evidence type="ECO:0000256" key="3">
    <source>
        <dbReference type="ARBA" id="ARBA00022801"/>
    </source>
</evidence>
<evidence type="ECO:0000256" key="2">
    <source>
        <dbReference type="ARBA" id="ARBA00022516"/>
    </source>
</evidence>
<evidence type="ECO:0000256" key="1">
    <source>
        <dbReference type="ARBA" id="ARBA00006500"/>
    </source>
</evidence>
<dbReference type="AlphaFoldDB" id="A0A923NGW5"/>
<dbReference type="PANTHER" id="PTHR31727:SF6">
    <property type="entry name" value="OLEOYL-ACYL CARRIER PROTEIN THIOESTERASE 1, CHLOROPLASTIC"/>
    <property type="match status" value="1"/>
</dbReference>
<dbReference type="RefSeq" id="WP_249287270.1">
    <property type="nucleotide sequence ID" value="NZ_JACRWC010000100.1"/>
</dbReference>
<dbReference type="GO" id="GO:0016297">
    <property type="term" value="F:fatty acyl-[ACP] hydrolase activity"/>
    <property type="evidence" value="ECO:0007669"/>
    <property type="project" value="InterPro"/>
</dbReference>
<dbReference type="Pfam" id="PF20791">
    <property type="entry name" value="Acyl-ACP_TE_C"/>
    <property type="match status" value="1"/>
</dbReference>
<dbReference type="EMBL" id="JACRWC010000100">
    <property type="protein sequence ID" value="MBC5999900.1"/>
    <property type="molecule type" value="Genomic_DNA"/>
</dbReference>
<dbReference type="InterPro" id="IPR049427">
    <property type="entry name" value="Acyl-ACP_TE_C"/>
</dbReference>
<keyword evidence="3" id="KW-0378">Hydrolase</keyword>
<sequence>MVKDMDKEHTEMMQEIQEENRKLQVSGYEWDITLTEQDVEEHGWIRGNSLLHAFETIASAHVDSLDMGFEQMIAQNRIWVMTKIKYVVYKRVDPGESYHLGTYPRPKKGILFYRDYYLWDKNGDVVAAATSQWCILNFKTRRPERTDIEVPGECIDHEPFDAGIEKIRWMPEEGDDPQMLYHVTEDDLDKNQHVNNARYAVMIDETLGTSAHREVTIHFAKETVLDDEILLYTDAEKADPKAADYADGGTSQHVVGELSDSTVVFKSLVKPL</sequence>
<feature type="domain" description="Acyl-ACP thioesterase N-terminal hotdog" evidence="8">
    <location>
        <begin position="29"/>
        <end position="147"/>
    </location>
</feature>
<dbReference type="SUPFAM" id="SSF54637">
    <property type="entry name" value="Thioesterase/thiol ester dehydrase-isomerase"/>
    <property type="match status" value="2"/>
</dbReference>
<protein>
    <recommendedName>
        <fullName evidence="12">Acyl-ACP thioesterase</fullName>
    </recommendedName>
</protein>
<keyword evidence="5" id="KW-0809">Transit peptide</keyword>
<evidence type="ECO:0000313" key="11">
    <source>
        <dbReference type="Proteomes" id="UP000644115"/>
    </source>
</evidence>
<reference evidence="10" key="1">
    <citation type="submission" date="2020-08" db="EMBL/GenBank/DDBJ databases">
        <authorList>
            <person name="Liu C."/>
            <person name="Sun Q."/>
        </authorList>
    </citation>
    <scope>NUCLEOTIDE SEQUENCE</scope>
    <source>
        <strain evidence="10">BX16</strain>
    </source>
</reference>
<comment type="caution">
    <text evidence="10">The sequence shown here is derived from an EMBL/GenBank/DDBJ whole genome shotgun (WGS) entry which is preliminary data.</text>
</comment>
<dbReference type="PANTHER" id="PTHR31727">
    <property type="entry name" value="OLEOYL-ACYL CARRIER PROTEIN THIOESTERASE 1, CHLOROPLASTIC"/>
    <property type="match status" value="1"/>
</dbReference>
<evidence type="ECO:0000256" key="4">
    <source>
        <dbReference type="ARBA" id="ARBA00022832"/>
    </source>
</evidence>
<gene>
    <name evidence="10" type="ORF">H8876_07805</name>
</gene>
<dbReference type="GO" id="GO:0000036">
    <property type="term" value="F:acyl carrier activity"/>
    <property type="evidence" value="ECO:0007669"/>
    <property type="project" value="TreeGrafter"/>
</dbReference>
<dbReference type="Gene3D" id="3.10.129.10">
    <property type="entry name" value="Hotdog Thioesterase"/>
    <property type="match status" value="1"/>
</dbReference>
<evidence type="ECO:0000259" key="9">
    <source>
        <dbReference type="Pfam" id="PF20791"/>
    </source>
</evidence>
<organism evidence="10 11">
    <name type="scientific">Lentihominibacter faecis</name>
    <dbReference type="NCBI Taxonomy" id="2764712"/>
    <lineage>
        <taxon>Bacteria</taxon>
        <taxon>Bacillati</taxon>
        <taxon>Bacillota</taxon>
        <taxon>Clostridia</taxon>
        <taxon>Peptostreptococcales</taxon>
        <taxon>Anaerovoracaceae</taxon>
        <taxon>Lentihominibacter</taxon>
    </lineage>
</organism>
<comment type="similarity">
    <text evidence="1">Belongs to the acyl-ACP thioesterase family.</text>
</comment>
<evidence type="ECO:0000256" key="6">
    <source>
        <dbReference type="ARBA" id="ARBA00023098"/>
    </source>
</evidence>
<proteinExistence type="inferred from homology"/>
<keyword evidence="11" id="KW-1185">Reference proteome</keyword>
<name>A0A923NGW5_9FIRM</name>
<evidence type="ECO:0000256" key="7">
    <source>
        <dbReference type="ARBA" id="ARBA00023160"/>
    </source>
</evidence>
<accession>A0A923NGW5</accession>
<dbReference type="Pfam" id="PF01643">
    <property type="entry name" value="Acyl-ACP_TE"/>
    <property type="match status" value="1"/>
</dbReference>
<dbReference type="InterPro" id="IPR045023">
    <property type="entry name" value="FATA/B"/>
</dbReference>
<keyword evidence="2" id="KW-0444">Lipid biosynthesis</keyword>
<evidence type="ECO:0000256" key="5">
    <source>
        <dbReference type="ARBA" id="ARBA00022946"/>
    </source>
</evidence>
<dbReference type="InterPro" id="IPR002864">
    <property type="entry name" value="Acyl-ACP_thioesterase_NHD"/>
</dbReference>
<keyword evidence="7" id="KW-0275">Fatty acid biosynthesis</keyword>
<dbReference type="Proteomes" id="UP000644115">
    <property type="component" value="Unassembled WGS sequence"/>
</dbReference>
<evidence type="ECO:0008006" key="12">
    <source>
        <dbReference type="Google" id="ProtNLM"/>
    </source>
</evidence>
<keyword evidence="4" id="KW-0276">Fatty acid metabolism</keyword>
<evidence type="ECO:0000313" key="10">
    <source>
        <dbReference type="EMBL" id="MBC5999900.1"/>
    </source>
</evidence>
<dbReference type="CDD" id="cd03440">
    <property type="entry name" value="hot_dog"/>
    <property type="match status" value="1"/>
</dbReference>